<dbReference type="AlphaFoldDB" id="A0AAV5CQY8"/>
<reference evidence="17" key="2">
    <citation type="submission" date="2021-12" db="EMBL/GenBank/DDBJ databases">
        <title>Resequencing data analysis of finger millet.</title>
        <authorList>
            <person name="Hatakeyama M."/>
            <person name="Aluri S."/>
            <person name="Balachadran M.T."/>
            <person name="Sivarajan S.R."/>
            <person name="Poveda L."/>
            <person name="Shimizu-Inatsugi R."/>
            <person name="Schlapbach R."/>
            <person name="Sreeman S.M."/>
            <person name="Shimizu K.K."/>
        </authorList>
    </citation>
    <scope>NUCLEOTIDE SEQUENCE</scope>
</reference>
<dbReference type="SUPFAM" id="SSF49899">
    <property type="entry name" value="Concanavalin A-like lectins/glucanases"/>
    <property type="match status" value="1"/>
</dbReference>
<comment type="cofactor">
    <cofactor evidence="1">
        <name>Mn(2+)</name>
        <dbReference type="ChEBI" id="CHEBI:29035"/>
    </cofactor>
</comment>
<evidence type="ECO:0000256" key="4">
    <source>
        <dbReference type="ARBA" id="ARBA00008661"/>
    </source>
</evidence>
<dbReference type="EMBL" id="BQKI01000008">
    <property type="protein sequence ID" value="GJN00469.1"/>
    <property type="molecule type" value="Genomic_DNA"/>
</dbReference>
<dbReference type="InterPro" id="IPR013320">
    <property type="entry name" value="ConA-like_dom_sf"/>
</dbReference>
<keyword evidence="9 14" id="KW-1133">Transmembrane helix</keyword>
<dbReference type="Pfam" id="PF01762">
    <property type="entry name" value="Galactosyl_T"/>
    <property type="match status" value="1"/>
</dbReference>
<dbReference type="GO" id="GO:0008378">
    <property type="term" value="F:galactosyltransferase activity"/>
    <property type="evidence" value="ECO:0007669"/>
    <property type="project" value="UniProtKB-ARBA"/>
</dbReference>
<evidence type="ECO:0000256" key="13">
    <source>
        <dbReference type="ARBA" id="ARBA00023211"/>
    </source>
</evidence>
<feature type="domain" description="Galectin" evidence="15">
    <location>
        <begin position="164"/>
        <end position="359"/>
    </location>
</feature>
<dbReference type="Proteomes" id="UP001054889">
    <property type="component" value="Unassembled WGS sequence"/>
</dbReference>
<evidence type="ECO:0000256" key="7">
    <source>
        <dbReference type="ARBA" id="ARBA00022692"/>
    </source>
</evidence>
<comment type="pathway">
    <text evidence="3">Protein modification; protein glycosylation.</text>
</comment>
<dbReference type="GO" id="GO:1901137">
    <property type="term" value="P:carbohydrate derivative biosynthetic process"/>
    <property type="evidence" value="ECO:0007669"/>
    <property type="project" value="UniProtKB-ARBA"/>
</dbReference>
<evidence type="ECO:0000256" key="10">
    <source>
        <dbReference type="ARBA" id="ARBA00023034"/>
    </source>
</evidence>
<name>A0AAV5CQY8_ELECO</name>
<proteinExistence type="inferred from homology"/>
<keyword evidence="11 14" id="KW-0472">Membrane</keyword>
<dbReference type="SMART" id="SM00908">
    <property type="entry name" value="Gal-bind_lectin"/>
    <property type="match status" value="1"/>
</dbReference>
<comment type="subcellular location">
    <subcellularLocation>
        <location evidence="2">Golgi apparatus membrane</location>
        <topology evidence="2">Single-pass type II membrane protein</topology>
    </subcellularLocation>
</comment>
<dbReference type="Gene3D" id="2.60.120.200">
    <property type="match status" value="1"/>
</dbReference>
<keyword evidence="12" id="KW-0325">Glycoprotein</keyword>
<protein>
    <recommendedName>
        <fullName evidence="15">Galectin domain-containing protein</fullName>
    </recommendedName>
</protein>
<dbReference type="GO" id="GO:0030246">
    <property type="term" value="F:carbohydrate binding"/>
    <property type="evidence" value="ECO:0007669"/>
    <property type="project" value="InterPro"/>
</dbReference>
<comment type="caution">
    <text evidence="17">The sequence shown here is derived from an EMBL/GenBank/DDBJ whole genome shotgun (WGS) entry which is preliminary data.</text>
</comment>
<keyword evidence="8" id="KW-0735">Signal-anchor</keyword>
<keyword evidence="10" id="KW-0333">Golgi apparatus</keyword>
<dbReference type="CDD" id="cd00070">
    <property type="entry name" value="GLECT"/>
    <property type="match status" value="1"/>
</dbReference>
<evidence type="ECO:0000256" key="14">
    <source>
        <dbReference type="SAM" id="Phobius"/>
    </source>
</evidence>
<keyword evidence="13" id="KW-0464">Manganese</keyword>
<dbReference type="EMBL" id="BQKI01000008">
    <property type="protein sequence ID" value="GJN00237.1"/>
    <property type="molecule type" value="Genomic_DNA"/>
</dbReference>
<keyword evidence="18" id="KW-1185">Reference proteome</keyword>
<dbReference type="InterPro" id="IPR002659">
    <property type="entry name" value="Glyco_trans_31"/>
</dbReference>
<dbReference type="PANTHER" id="PTHR11214:SF129">
    <property type="entry name" value="BETA-1,3-GALACTOSYLTRANSFERASE GALT1"/>
    <property type="match status" value="1"/>
</dbReference>
<dbReference type="GO" id="GO:0000139">
    <property type="term" value="C:Golgi membrane"/>
    <property type="evidence" value="ECO:0007669"/>
    <property type="project" value="UniProtKB-SubCell"/>
</dbReference>
<dbReference type="InterPro" id="IPR001079">
    <property type="entry name" value="Galectin_CRD"/>
</dbReference>
<accession>A0AAV5CQY8</accession>
<feature type="transmembrane region" description="Helical" evidence="14">
    <location>
        <begin position="7"/>
        <end position="24"/>
    </location>
</feature>
<evidence type="ECO:0000256" key="8">
    <source>
        <dbReference type="ARBA" id="ARBA00022968"/>
    </source>
</evidence>
<evidence type="ECO:0000259" key="15">
    <source>
        <dbReference type="PROSITE" id="PS51304"/>
    </source>
</evidence>
<evidence type="ECO:0000256" key="11">
    <source>
        <dbReference type="ARBA" id="ARBA00023136"/>
    </source>
</evidence>
<keyword evidence="6" id="KW-0808">Transferase</keyword>
<keyword evidence="5" id="KW-0328">Glycosyltransferase</keyword>
<evidence type="ECO:0000313" key="16">
    <source>
        <dbReference type="EMBL" id="GJN00237.1"/>
    </source>
</evidence>
<dbReference type="Gene3D" id="3.90.550.50">
    <property type="match status" value="1"/>
</dbReference>
<comment type="similarity">
    <text evidence="4">Belongs to the glycosyltransferase 31 family.</text>
</comment>
<evidence type="ECO:0000313" key="17">
    <source>
        <dbReference type="EMBL" id="GJN00469.1"/>
    </source>
</evidence>
<organism evidence="17 18">
    <name type="scientific">Eleusine coracana subsp. coracana</name>
    <dbReference type="NCBI Taxonomy" id="191504"/>
    <lineage>
        <taxon>Eukaryota</taxon>
        <taxon>Viridiplantae</taxon>
        <taxon>Streptophyta</taxon>
        <taxon>Embryophyta</taxon>
        <taxon>Tracheophyta</taxon>
        <taxon>Spermatophyta</taxon>
        <taxon>Magnoliopsida</taxon>
        <taxon>Liliopsida</taxon>
        <taxon>Poales</taxon>
        <taxon>Poaceae</taxon>
        <taxon>PACMAD clade</taxon>
        <taxon>Chloridoideae</taxon>
        <taxon>Cynodonteae</taxon>
        <taxon>Eleusininae</taxon>
        <taxon>Eleusine</taxon>
    </lineage>
</organism>
<evidence type="ECO:0000256" key="12">
    <source>
        <dbReference type="ARBA" id="ARBA00023180"/>
    </source>
</evidence>
<evidence type="ECO:0000256" key="5">
    <source>
        <dbReference type="ARBA" id="ARBA00022676"/>
    </source>
</evidence>
<evidence type="ECO:0000256" key="9">
    <source>
        <dbReference type="ARBA" id="ARBA00022989"/>
    </source>
</evidence>
<keyword evidence="7 14" id="KW-0812">Transmembrane</keyword>
<evidence type="ECO:0000256" key="1">
    <source>
        <dbReference type="ARBA" id="ARBA00001936"/>
    </source>
</evidence>
<dbReference type="PROSITE" id="PS51304">
    <property type="entry name" value="GALECTIN"/>
    <property type="match status" value="1"/>
</dbReference>
<evidence type="ECO:0000256" key="3">
    <source>
        <dbReference type="ARBA" id="ARBA00004922"/>
    </source>
</evidence>
<dbReference type="Pfam" id="PF00337">
    <property type="entry name" value="Gal-bind_lectin"/>
    <property type="match status" value="1"/>
</dbReference>
<dbReference type="FunFam" id="3.90.550.50:FF:000015">
    <property type="entry name" value="Beta-1,3-galactosyltransferase GALT1"/>
    <property type="match status" value="1"/>
</dbReference>
<sequence length="649" mass="73368">MKKWHGGFVIASLFIILMLRYVIWDSPLAEKSLQYVFQQNSTSALHWLDVPNPPAIQNPQNSSKVISTKLLASNLSITRNLTKRELEILHSWNHLRDLVTHAHILEDGVQAIKEAGVAWKELNAALANDDSFVSVNGSTQQKDKGKQCPYSIRRMNATRLGDRFVLKIPCGLIQGSSITIIGTPGGLLGNFKIELTGAAVPGEPDPPMVLHYNVRLLGDKLTEDPVIVQNTWTIADDWGSEDRCPSPEPDAKGTTKVDDLEKCSNMVGKNQTQILASNMHSNVSAMPSVRKKKAEPRKYFPFKQGHLAIAILRVGAEGIHMTVDGKHVTSFAFREDLEPGFVGEVRITGDIKLLSVIASGLPTTEDFEHVTDLEMLKAPPVPMDKAIELFIGVFSTANNFKRRMAVRRTWMQYDAVRLGKVVVRFFVGLDNHLLLSLPFLKHKNEVVNEELWNEARTYGDIQLMPFVDYYSLILWKTIAICIYGTNALSAKYVMKTDDDAFVRVDEILASLHRANISHGLLYGRVNSESQPHRDPYSKWYITPEEWPEESYPPWAHGPGYIVSEDIAKEVYRKHKKGELKMFKLEDVAMGIWINEMKKDGLDIKYENDGRILVEGCEDGYVVAHYQEPRDMMCLWDKFQKTKRGTCCKE</sequence>
<evidence type="ECO:0000256" key="6">
    <source>
        <dbReference type="ARBA" id="ARBA00022679"/>
    </source>
</evidence>
<gene>
    <name evidence="17" type="primary">ga17653</name>
    <name evidence="16" type="synonym">ga17406</name>
    <name evidence="16" type="ORF">PR202_ga17406</name>
    <name evidence="17" type="ORF">PR202_ga17653</name>
</gene>
<evidence type="ECO:0000313" key="18">
    <source>
        <dbReference type="Proteomes" id="UP001054889"/>
    </source>
</evidence>
<evidence type="ECO:0000256" key="2">
    <source>
        <dbReference type="ARBA" id="ARBA00004323"/>
    </source>
</evidence>
<reference evidence="17" key="1">
    <citation type="journal article" date="2018" name="DNA Res.">
        <title>Multiple hybrid de novo genome assembly of finger millet, an orphan allotetraploid crop.</title>
        <authorList>
            <person name="Hatakeyama M."/>
            <person name="Aluri S."/>
            <person name="Balachadran M.T."/>
            <person name="Sivarajan S.R."/>
            <person name="Patrignani A."/>
            <person name="Gruter S."/>
            <person name="Poveda L."/>
            <person name="Shimizu-Inatsugi R."/>
            <person name="Baeten J."/>
            <person name="Francoijs K.J."/>
            <person name="Nataraja K.N."/>
            <person name="Reddy Y.A.N."/>
            <person name="Phadnis S."/>
            <person name="Ravikumar R.L."/>
            <person name="Schlapbach R."/>
            <person name="Sreeman S.M."/>
            <person name="Shimizu K.K."/>
        </authorList>
    </citation>
    <scope>NUCLEOTIDE SEQUENCE</scope>
</reference>
<dbReference type="PANTHER" id="PTHR11214">
    <property type="entry name" value="BETA-1,3-N-ACETYLGLUCOSAMINYLTRANSFERASE"/>
    <property type="match status" value="1"/>
</dbReference>